<accession>I4EG12</accession>
<protein>
    <recommendedName>
        <fullName evidence="1">HNH nuclease domain-containing protein</fullName>
    </recommendedName>
</protein>
<gene>
    <name evidence="2" type="ORF">NITHO_2510022</name>
</gene>
<comment type="caution">
    <text evidence="2">The sequence shown here is derived from an EMBL/GenBank/DDBJ whole genome shotgun (WGS) entry which is preliminary data.</text>
</comment>
<dbReference type="InterPro" id="IPR002711">
    <property type="entry name" value="HNH"/>
</dbReference>
<evidence type="ECO:0000313" key="2">
    <source>
        <dbReference type="EMBL" id="CCF83624.1"/>
    </source>
</evidence>
<dbReference type="SMART" id="SM00507">
    <property type="entry name" value="HNHc"/>
    <property type="match status" value="1"/>
</dbReference>
<name>I4EG12_9BACT</name>
<proteinExistence type="predicted"/>
<dbReference type="RefSeq" id="WP_008477078.1">
    <property type="nucleotide sequence ID" value="NZ_CAGS01000170.1"/>
</dbReference>
<dbReference type="PANTHER" id="PTHR33877:SF2">
    <property type="entry name" value="OS07G0170200 PROTEIN"/>
    <property type="match status" value="1"/>
</dbReference>
<dbReference type="GO" id="GO:0008270">
    <property type="term" value="F:zinc ion binding"/>
    <property type="evidence" value="ECO:0007669"/>
    <property type="project" value="InterPro"/>
</dbReference>
<keyword evidence="3" id="KW-1185">Reference proteome</keyword>
<dbReference type="Proteomes" id="UP000004221">
    <property type="component" value="Unassembled WGS sequence"/>
</dbReference>
<dbReference type="CDD" id="cd00085">
    <property type="entry name" value="HNHc"/>
    <property type="match status" value="1"/>
</dbReference>
<dbReference type="Gene3D" id="1.10.30.50">
    <property type="match status" value="1"/>
</dbReference>
<dbReference type="GO" id="GO:0004519">
    <property type="term" value="F:endonuclease activity"/>
    <property type="evidence" value="ECO:0007669"/>
    <property type="project" value="InterPro"/>
</dbReference>
<dbReference type="AlphaFoldDB" id="I4EG12"/>
<sequence length="191" mass="22349">MKTCAKCGHTGALEDFHRDRSRPDGRFPYCKQCNTKHSRAWVERNHEQYKEYLRAYRDTHLEYLQEYGRAYSKARYQRLREEDPEIWRQYVRSRRAKKRGQTTNPPTPSEIRARIEHCGRVCVYCGGSYEAIDHVVAVSRGGGDDLPNLVPSCASCNGSKGTQDWVHWFRKQHFYSPEAESRIAFLIARST</sequence>
<reference evidence="2 3" key="1">
    <citation type="journal article" date="2012" name="ISME J.">
        <title>Nitrification expanded: discovery, physiology and genomics of a nitrite-oxidizing bacterium from the phylum Chloroflexi.</title>
        <authorList>
            <person name="Sorokin D.Y."/>
            <person name="Lucker S."/>
            <person name="Vejmelkova D."/>
            <person name="Kostrikina N.A."/>
            <person name="Kleerebezem R."/>
            <person name="Rijpstra W.I."/>
            <person name="Damste J.S."/>
            <person name="Le Paslier D."/>
            <person name="Muyzer G."/>
            <person name="Wagner M."/>
            <person name="van Loosdrecht M.C."/>
            <person name="Daims H."/>
        </authorList>
    </citation>
    <scope>NUCLEOTIDE SEQUENCE [LARGE SCALE GENOMIC DNA]</scope>
    <source>
        <strain evidence="3">none</strain>
    </source>
</reference>
<feature type="domain" description="HNH nuclease" evidence="1">
    <location>
        <begin position="110"/>
        <end position="158"/>
    </location>
</feature>
<dbReference type="InterPro" id="IPR003615">
    <property type="entry name" value="HNH_nuc"/>
</dbReference>
<evidence type="ECO:0000259" key="1">
    <source>
        <dbReference type="SMART" id="SM00507"/>
    </source>
</evidence>
<dbReference type="EMBL" id="CAGS01000170">
    <property type="protein sequence ID" value="CCF83624.1"/>
    <property type="molecule type" value="Genomic_DNA"/>
</dbReference>
<dbReference type="Pfam" id="PF01844">
    <property type="entry name" value="HNH"/>
    <property type="match status" value="1"/>
</dbReference>
<organism evidence="2 3">
    <name type="scientific">Nitrolancea hollandica Lb</name>
    <dbReference type="NCBI Taxonomy" id="1129897"/>
    <lineage>
        <taxon>Bacteria</taxon>
        <taxon>Pseudomonadati</taxon>
        <taxon>Thermomicrobiota</taxon>
        <taxon>Thermomicrobia</taxon>
        <taxon>Sphaerobacterales</taxon>
        <taxon>Sphaerobacterineae</taxon>
        <taxon>Sphaerobacteraceae</taxon>
        <taxon>Nitrolancea</taxon>
    </lineage>
</organism>
<dbReference type="GO" id="GO:0003676">
    <property type="term" value="F:nucleic acid binding"/>
    <property type="evidence" value="ECO:0007669"/>
    <property type="project" value="InterPro"/>
</dbReference>
<evidence type="ECO:0000313" key="3">
    <source>
        <dbReference type="Proteomes" id="UP000004221"/>
    </source>
</evidence>
<dbReference type="InterPro" id="IPR052892">
    <property type="entry name" value="NA-targeting_endonuclease"/>
</dbReference>
<dbReference type="PANTHER" id="PTHR33877">
    <property type="entry name" value="SLL1193 PROTEIN"/>
    <property type="match status" value="1"/>
</dbReference>